<reference evidence="6" key="1">
    <citation type="submission" date="2018-09" db="EMBL/GenBank/DDBJ databases">
        <authorList>
            <person name="Zhu H."/>
        </authorList>
    </citation>
    <scope>NUCLEOTIDE SEQUENCE [LARGE SCALE GENOMIC DNA]</scope>
    <source>
        <strain evidence="6">K1S02-23</strain>
    </source>
</reference>
<dbReference type="AlphaFoldDB" id="A0A3A3FZ00"/>
<proteinExistence type="inferred from homology"/>
<keyword evidence="6" id="KW-1185">Reference proteome</keyword>
<dbReference type="Gene3D" id="3.40.50.2300">
    <property type="match status" value="2"/>
</dbReference>
<dbReference type="InterPro" id="IPR028082">
    <property type="entry name" value="Peripla_BP_I"/>
</dbReference>
<name>A0A3A3FZ00_9BURK</name>
<evidence type="ECO:0000256" key="2">
    <source>
        <dbReference type="ARBA" id="ARBA00022729"/>
    </source>
</evidence>
<dbReference type="Proteomes" id="UP000266327">
    <property type="component" value="Unassembled WGS sequence"/>
</dbReference>
<feature type="signal peptide" evidence="3">
    <location>
        <begin position="1"/>
        <end position="37"/>
    </location>
</feature>
<protein>
    <submittedName>
        <fullName evidence="5">Amino acid ABC transporter substrate-binding protein</fullName>
    </submittedName>
</protein>
<comment type="caution">
    <text evidence="5">The sequence shown here is derived from an EMBL/GenBank/DDBJ whole genome shotgun (WGS) entry which is preliminary data.</text>
</comment>
<keyword evidence="2 3" id="KW-0732">Signal</keyword>
<dbReference type="Pfam" id="PF13458">
    <property type="entry name" value="Peripla_BP_6"/>
    <property type="match status" value="1"/>
</dbReference>
<dbReference type="SUPFAM" id="SSF53822">
    <property type="entry name" value="Periplasmic binding protein-like I"/>
    <property type="match status" value="1"/>
</dbReference>
<comment type="similarity">
    <text evidence="1">Belongs to the leucine-binding protein family.</text>
</comment>
<dbReference type="EMBL" id="QYUQ01000002">
    <property type="protein sequence ID" value="RJG01428.1"/>
    <property type="molecule type" value="Genomic_DNA"/>
</dbReference>
<dbReference type="RefSeq" id="WP_119784876.1">
    <property type="nucleotide sequence ID" value="NZ_QYUQ01000002.1"/>
</dbReference>
<evidence type="ECO:0000313" key="5">
    <source>
        <dbReference type="EMBL" id="RJG01428.1"/>
    </source>
</evidence>
<dbReference type="InterPro" id="IPR051010">
    <property type="entry name" value="BCAA_transport"/>
</dbReference>
<evidence type="ECO:0000313" key="6">
    <source>
        <dbReference type="Proteomes" id="UP000266327"/>
    </source>
</evidence>
<evidence type="ECO:0000256" key="3">
    <source>
        <dbReference type="SAM" id="SignalP"/>
    </source>
</evidence>
<dbReference type="OrthoDB" id="9783240at2"/>
<gene>
    <name evidence="5" type="ORF">D3878_07385</name>
</gene>
<evidence type="ECO:0000259" key="4">
    <source>
        <dbReference type="Pfam" id="PF13458"/>
    </source>
</evidence>
<feature type="chain" id="PRO_5017436392" evidence="3">
    <location>
        <begin position="38"/>
        <end position="453"/>
    </location>
</feature>
<evidence type="ECO:0000256" key="1">
    <source>
        <dbReference type="ARBA" id="ARBA00010062"/>
    </source>
</evidence>
<sequence length="453" mass="49787">MFRSIPVVSRLAGLSRKLALLSCLAAGLLATPKAAQARIELGASADEADAVVGCMFPLSGRVALYGRDSIGGIKLALADLRAQLGDKNAPRLRVLVEDDRSKASFAKRIATDYVERDGVRFLCGVVSSGAAQAVSRVAKERGVLLIGTDHASSRLSFEEFHRHYFRLSNDTYTSMAAGARYLAELQKKTNWKRLVFLGPDYDYGHVSWRDLRSSLDRLGVRYQVAGEYWPRLYEADYSSYIAELEKSRADIAVVGLWGDDFVRFLKQASSSGLPTRMRIANFDTGGNYEVLASLGEAAPSGLILSSRHHNNWPDTPRNRKFVADFHQLEGRYPTYTAEGAYSGIMAIGHALASAGKHASTDKLIATLEGLRLNLPEDPEGFSSYIDPQTHQVVQAQAIGEIVPNSDFPPARFMLSNWTVYPAEALLPPADLIQQRRANARQASPVVKPQIKEK</sequence>
<dbReference type="PANTHER" id="PTHR30483">
    <property type="entry name" value="LEUCINE-SPECIFIC-BINDING PROTEIN"/>
    <property type="match status" value="1"/>
</dbReference>
<feature type="domain" description="Leucine-binding protein" evidence="4">
    <location>
        <begin position="52"/>
        <end position="402"/>
    </location>
</feature>
<dbReference type="InterPro" id="IPR028081">
    <property type="entry name" value="Leu-bd"/>
</dbReference>
<dbReference type="CDD" id="cd06330">
    <property type="entry name" value="PBP1_As_SBP-like"/>
    <property type="match status" value="1"/>
</dbReference>
<accession>A0A3A3FZ00</accession>
<organism evidence="5 6">
    <name type="scientific">Noviherbaspirillum sedimenti</name>
    <dbReference type="NCBI Taxonomy" id="2320865"/>
    <lineage>
        <taxon>Bacteria</taxon>
        <taxon>Pseudomonadati</taxon>
        <taxon>Pseudomonadota</taxon>
        <taxon>Betaproteobacteria</taxon>
        <taxon>Burkholderiales</taxon>
        <taxon>Oxalobacteraceae</taxon>
        <taxon>Noviherbaspirillum</taxon>
    </lineage>
</organism>